<evidence type="ECO:0000313" key="1">
    <source>
        <dbReference type="EMBL" id="MBB6676586.1"/>
    </source>
</evidence>
<gene>
    <name evidence="1" type="ORF">H4Q31_04505</name>
</gene>
<dbReference type="InterPro" id="IPR046155">
    <property type="entry name" value="DUF6157"/>
</dbReference>
<sequence>MKDRGYYNTLILVSADCPVERGIVPTSGKAGKSAHLIQYELLTERPYFYTYDELLYEVHVRHKGIPDDELKARGVEIRSELFAKPHPCMRASMLPKKYGWGAHFDAQGRIALYGKESPEYQTWIEASGSDAPALIPAMRNKRG</sequence>
<dbReference type="Proteomes" id="UP000574133">
    <property type="component" value="Unassembled WGS sequence"/>
</dbReference>
<proteinExistence type="predicted"/>
<dbReference type="RefSeq" id="WP_185177876.1">
    <property type="nucleotide sequence ID" value="NZ_CBCSEP010000013.1"/>
</dbReference>
<evidence type="ECO:0000313" key="2">
    <source>
        <dbReference type="Proteomes" id="UP000574133"/>
    </source>
</evidence>
<accession>A0A841T966</accession>
<reference evidence="1 2" key="1">
    <citation type="submission" date="2020-08" db="EMBL/GenBank/DDBJ databases">
        <title>Cohnella phylogeny.</title>
        <authorList>
            <person name="Dunlap C."/>
        </authorList>
    </citation>
    <scope>NUCLEOTIDE SEQUENCE [LARGE SCALE GENOMIC DNA]</scope>
    <source>
        <strain evidence="1 2">DSM 103658</strain>
    </source>
</reference>
<protein>
    <submittedName>
        <fullName evidence="1">Uncharacterized protein</fullName>
    </submittedName>
</protein>
<dbReference type="EMBL" id="JACJVN010000019">
    <property type="protein sequence ID" value="MBB6676586.1"/>
    <property type="molecule type" value="Genomic_DNA"/>
</dbReference>
<dbReference type="Pfam" id="PF19654">
    <property type="entry name" value="DUF6157"/>
    <property type="match status" value="1"/>
</dbReference>
<organism evidence="1 2">
    <name type="scientific">Cohnella lubricantis</name>
    <dbReference type="NCBI Taxonomy" id="2163172"/>
    <lineage>
        <taxon>Bacteria</taxon>
        <taxon>Bacillati</taxon>
        <taxon>Bacillota</taxon>
        <taxon>Bacilli</taxon>
        <taxon>Bacillales</taxon>
        <taxon>Paenibacillaceae</taxon>
        <taxon>Cohnella</taxon>
    </lineage>
</organism>
<keyword evidence="2" id="KW-1185">Reference proteome</keyword>
<name>A0A841T966_9BACL</name>
<comment type="caution">
    <text evidence="1">The sequence shown here is derived from an EMBL/GenBank/DDBJ whole genome shotgun (WGS) entry which is preliminary data.</text>
</comment>
<dbReference type="AlphaFoldDB" id="A0A841T966"/>